<dbReference type="Proteomes" id="UP000308768">
    <property type="component" value="Unassembled WGS sequence"/>
</dbReference>
<dbReference type="PANTHER" id="PTHR47797">
    <property type="entry name" value="DEHYDROGENASE, PUTATIVE (AFU_ORTHOLOGUE AFUA_8G05805)-RELATED"/>
    <property type="match status" value="1"/>
</dbReference>
<feature type="region of interest" description="Disordered" evidence="7">
    <location>
        <begin position="1"/>
        <end position="27"/>
    </location>
</feature>
<feature type="domain" description="DOMON" evidence="9">
    <location>
        <begin position="112"/>
        <end position="205"/>
    </location>
</feature>
<evidence type="ECO:0000256" key="3">
    <source>
        <dbReference type="ARBA" id="ARBA00022692"/>
    </source>
</evidence>
<reference evidence="11 12" key="1">
    <citation type="submission" date="2017-03" db="EMBL/GenBank/DDBJ databases">
        <title>Genomes of endolithic fungi from Antarctica.</title>
        <authorList>
            <person name="Coleine C."/>
            <person name="Masonjones S."/>
            <person name="Stajich J.E."/>
        </authorList>
    </citation>
    <scope>NUCLEOTIDE SEQUENCE [LARGE SCALE GENOMIC DNA]</scope>
    <source>
        <strain evidence="11 12">CCFEE 5187</strain>
    </source>
</reference>
<feature type="transmembrane region" description="Helical" evidence="8">
    <location>
        <begin position="340"/>
        <end position="358"/>
    </location>
</feature>
<sequence>MPGSASTASSDPRCEADSRIHNPVADTITPSPTLLTTAARDFVLLATAVAGLLFGIPTDAQQLERRANDANHASSTFVYSDASGLNLTFALNAATSTGDLCFHMSAPAAYSWVGVGTGKQMRDSLMFIAYTDSSGHGITLSPRIATGNSEPTYTASKNVTVETSSGMADDQSTYVVDACCHNCTTWSRGSLDLMSKTAPFIFALGGGYATVSTSPAASIERHEVFGSFTMDMQQATSDGAGGVPQPNAPNGTYVTSGASLATGLKQDNNYGPPLHALVMCLAFVLVFPFGALLLRVLESVKWHAGVQIIGFIIAFVGVASGIYIATMYNKSKSYSSAHQVLGLLLTVALLVQLSFGIVHHRLYKKHQKPTIMGRIHKYLGPSIILLGIVNGGLGFSFANRSNRNVPYIIVVVLVALTFAAIVFFKKRRGNRRVKAPQNGGGEFAYGGPQTYGGAAPQPYDAVYGREGGAIPLSHMSSQASMPPPPPYGARAGTPLYTHENGSGISREVTPRPMV</sequence>
<dbReference type="EMBL" id="NAJN01000589">
    <property type="protein sequence ID" value="TKA71165.1"/>
    <property type="molecule type" value="Genomic_DNA"/>
</dbReference>
<dbReference type="PANTHER" id="PTHR47797:SF1">
    <property type="entry name" value="CYTOCHROME B561 DOMAIN-CONTAINING PROTEIN-RELATED"/>
    <property type="match status" value="1"/>
</dbReference>
<dbReference type="OrthoDB" id="19261at2759"/>
<dbReference type="SMART" id="SM00665">
    <property type="entry name" value="B561"/>
    <property type="match status" value="1"/>
</dbReference>
<evidence type="ECO:0000256" key="2">
    <source>
        <dbReference type="ARBA" id="ARBA00022448"/>
    </source>
</evidence>
<comment type="subcellular location">
    <subcellularLocation>
        <location evidence="1">Membrane</location>
    </subcellularLocation>
</comment>
<feature type="transmembrane region" description="Helical" evidence="8">
    <location>
        <begin position="404"/>
        <end position="424"/>
    </location>
</feature>
<evidence type="ECO:0000259" key="9">
    <source>
        <dbReference type="SMART" id="SM00664"/>
    </source>
</evidence>
<dbReference type="SMART" id="SM00664">
    <property type="entry name" value="DoH"/>
    <property type="match status" value="1"/>
</dbReference>
<protein>
    <recommendedName>
        <fullName evidence="13">DOMON domain-containing protein</fullName>
    </recommendedName>
</protein>
<keyword evidence="3 8" id="KW-0812">Transmembrane</keyword>
<keyword evidence="6 8" id="KW-0472">Membrane</keyword>
<dbReference type="CDD" id="cd08760">
    <property type="entry name" value="Cyt_b561_FRRS1_like"/>
    <property type="match status" value="1"/>
</dbReference>
<dbReference type="Gene3D" id="2.60.40.1210">
    <property type="entry name" value="Cellobiose dehydrogenase, cytochrome domain"/>
    <property type="match status" value="1"/>
</dbReference>
<dbReference type="Pfam" id="PF16010">
    <property type="entry name" value="CDH-cyt"/>
    <property type="match status" value="1"/>
</dbReference>
<dbReference type="SUPFAM" id="SSF49344">
    <property type="entry name" value="CBD9-like"/>
    <property type="match status" value="1"/>
</dbReference>
<dbReference type="Gene3D" id="1.20.120.1770">
    <property type="match status" value="1"/>
</dbReference>
<evidence type="ECO:0000256" key="8">
    <source>
        <dbReference type="SAM" id="Phobius"/>
    </source>
</evidence>
<comment type="caution">
    <text evidence="11">The sequence shown here is derived from an EMBL/GenBank/DDBJ whole genome shotgun (WGS) entry which is preliminary data.</text>
</comment>
<keyword evidence="2" id="KW-0813">Transport</keyword>
<feature type="transmembrane region" description="Helical" evidence="8">
    <location>
        <begin position="378"/>
        <end position="398"/>
    </location>
</feature>
<keyword evidence="12" id="KW-1185">Reference proteome</keyword>
<proteinExistence type="predicted"/>
<feature type="transmembrane region" description="Helical" evidence="8">
    <location>
        <begin position="274"/>
        <end position="294"/>
    </location>
</feature>
<evidence type="ECO:0000256" key="1">
    <source>
        <dbReference type="ARBA" id="ARBA00004370"/>
    </source>
</evidence>
<feature type="compositionally biased region" description="Polar residues" evidence="7">
    <location>
        <begin position="1"/>
        <end position="10"/>
    </location>
</feature>
<evidence type="ECO:0000256" key="5">
    <source>
        <dbReference type="ARBA" id="ARBA00022989"/>
    </source>
</evidence>
<evidence type="ECO:0000259" key="10">
    <source>
        <dbReference type="SMART" id="SM00665"/>
    </source>
</evidence>
<evidence type="ECO:0000256" key="7">
    <source>
        <dbReference type="SAM" id="MobiDB-lite"/>
    </source>
</evidence>
<keyword evidence="4" id="KW-0249">Electron transport</keyword>
<dbReference type="InterPro" id="IPR018825">
    <property type="entry name" value="DUF2427"/>
</dbReference>
<accession>A0A4U0X9F7</accession>
<gene>
    <name evidence="11" type="ORF">B0A49_05194</name>
</gene>
<evidence type="ECO:0000313" key="11">
    <source>
        <dbReference type="EMBL" id="TKA71165.1"/>
    </source>
</evidence>
<dbReference type="AlphaFoldDB" id="A0A4U0X9F7"/>
<dbReference type="CDD" id="cd09630">
    <property type="entry name" value="CDH_like_cytochrome"/>
    <property type="match status" value="1"/>
</dbReference>
<dbReference type="GO" id="GO:0016020">
    <property type="term" value="C:membrane"/>
    <property type="evidence" value="ECO:0007669"/>
    <property type="project" value="UniProtKB-SubCell"/>
</dbReference>
<name>A0A4U0X9F7_9PEZI</name>
<evidence type="ECO:0000313" key="12">
    <source>
        <dbReference type="Proteomes" id="UP000308768"/>
    </source>
</evidence>
<dbReference type="InterPro" id="IPR006593">
    <property type="entry name" value="Cyt_b561/ferric_Rdtase_TM"/>
</dbReference>
<evidence type="ECO:0000256" key="6">
    <source>
        <dbReference type="ARBA" id="ARBA00023136"/>
    </source>
</evidence>
<dbReference type="InterPro" id="IPR015920">
    <property type="entry name" value="Cellobiose_DH-like_cyt"/>
</dbReference>
<dbReference type="STRING" id="331657.A0A4U0X9F7"/>
<organism evidence="11 12">
    <name type="scientific">Cryomyces minteri</name>
    <dbReference type="NCBI Taxonomy" id="331657"/>
    <lineage>
        <taxon>Eukaryota</taxon>
        <taxon>Fungi</taxon>
        <taxon>Dikarya</taxon>
        <taxon>Ascomycota</taxon>
        <taxon>Pezizomycotina</taxon>
        <taxon>Dothideomycetes</taxon>
        <taxon>Dothideomycetes incertae sedis</taxon>
        <taxon>Cryomyces</taxon>
    </lineage>
</organism>
<dbReference type="InterPro" id="IPR005018">
    <property type="entry name" value="DOMON_domain"/>
</dbReference>
<evidence type="ECO:0008006" key="13">
    <source>
        <dbReference type="Google" id="ProtNLM"/>
    </source>
</evidence>
<dbReference type="Pfam" id="PF10348">
    <property type="entry name" value="DUF2427"/>
    <property type="match status" value="1"/>
</dbReference>
<feature type="domain" description="Cytochrome b561" evidence="10">
    <location>
        <begin position="274"/>
        <end position="395"/>
    </location>
</feature>
<feature type="transmembrane region" description="Helical" evidence="8">
    <location>
        <begin position="306"/>
        <end position="328"/>
    </location>
</feature>
<keyword evidence="5 8" id="KW-1133">Transmembrane helix</keyword>
<evidence type="ECO:0000256" key="4">
    <source>
        <dbReference type="ARBA" id="ARBA00022982"/>
    </source>
</evidence>